<dbReference type="InterPro" id="IPR011989">
    <property type="entry name" value="ARM-like"/>
</dbReference>
<feature type="non-terminal residue" evidence="2">
    <location>
        <position position="121"/>
    </location>
</feature>
<dbReference type="RefSeq" id="XP_014680249.1">
    <property type="nucleotide sequence ID" value="XM_014824763.1"/>
</dbReference>
<name>A0ABM1F728_PRICU</name>
<dbReference type="SUPFAM" id="SSF48371">
    <property type="entry name" value="ARM repeat"/>
    <property type="match status" value="1"/>
</dbReference>
<dbReference type="InterPro" id="IPR016024">
    <property type="entry name" value="ARM-type_fold"/>
</dbReference>
<reference evidence="2" key="1">
    <citation type="submission" date="2025-08" db="UniProtKB">
        <authorList>
            <consortium name="RefSeq"/>
        </authorList>
    </citation>
    <scope>IDENTIFICATION</scope>
</reference>
<organism evidence="1 2">
    <name type="scientific">Priapulus caudatus</name>
    <name type="common">Priapulid worm</name>
    <dbReference type="NCBI Taxonomy" id="37621"/>
    <lineage>
        <taxon>Eukaryota</taxon>
        <taxon>Metazoa</taxon>
        <taxon>Ecdysozoa</taxon>
        <taxon>Scalidophora</taxon>
        <taxon>Priapulida</taxon>
        <taxon>Priapulimorpha</taxon>
        <taxon>Priapulimorphida</taxon>
        <taxon>Priapulidae</taxon>
        <taxon>Priapulus</taxon>
    </lineage>
</organism>
<dbReference type="Proteomes" id="UP000695022">
    <property type="component" value="Unplaced"/>
</dbReference>
<evidence type="ECO:0000313" key="1">
    <source>
        <dbReference type="Proteomes" id="UP000695022"/>
    </source>
</evidence>
<accession>A0ABM1F728</accession>
<sequence>MLCQYLLRDEVAGDDVYLERFAKDFLPSLLALSTDAVPNVRLALARALTQSVLPIEFMTSPKNPHCDDISRVLSLLRSDKDIDVQHYSSQPPGHCLPLPLLQPVSLASPRLASRVSRLSVS</sequence>
<protein>
    <submittedName>
        <fullName evidence="2">Uncharacterized protein LOC106820227</fullName>
    </submittedName>
</protein>
<keyword evidence="1" id="KW-1185">Reference proteome</keyword>
<dbReference type="Gene3D" id="1.25.10.10">
    <property type="entry name" value="Leucine-rich Repeat Variant"/>
    <property type="match status" value="1"/>
</dbReference>
<evidence type="ECO:0000313" key="2">
    <source>
        <dbReference type="RefSeq" id="XP_014680249.1"/>
    </source>
</evidence>
<proteinExistence type="predicted"/>
<dbReference type="GeneID" id="106820227"/>
<gene>
    <name evidence="2" type="primary">LOC106820227</name>
</gene>